<sequence>MRSGGGLAGYVARRLGQAVLVLWAAFTVTFVILYLLPSDPVSIMLAGGQGGEQSTADPAQVAALRAEYGLDDPLPVQYVHALWRTLHLDLGNSIQNGAPVTTLVGDAVPQTLALAASSFLLALVLGVGTALASTAVHRAWLRTLLQALPPLGVSLPTFWVGLLLVQVFSFRLPVFPALGNEGLASLVLPAVTLAVPVSASIAQVLARSLRTALAEPYVETARAKGASRARVHLRHALRNAAIPTLTLGGVVVGNLLAGAVVVETVFSRVGVGRLTVTAVNGQDIPLVQGLVLLAAAVFVAVNLVVDLLYPLLDPRLRVVGGAGASRRRTRSGAGRVLVGGAA</sequence>
<feature type="transmembrane region" description="Helical" evidence="7">
    <location>
        <begin position="148"/>
        <end position="170"/>
    </location>
</feature>
<evidence type="ECO:0000256" key="5">
    <source>
        <dbReference type="ARBA" id="ARBA00022989"/>
    </source>
</evidence>
<evidence type="ECO:0000256" key="6">
    <source>
        <dbReference type="ARBA" id="ARBA00023136"/>
    </source>
</evidence>
<feature type="transmembrane region" description="Helical" evidence="7">
    <location>
        <begin position="182"/>
        <end position="206"/>
    </location>
</feature>
<comment type="caution">
    <text evidence="9">The sequence shown here is derived from an EMBL/GenBank/DDBJ whole genome shotgun (WGS) entry which is preliminary data.</text>
</comment>
<protein>
    <submittedName>
        <fullName evidence="9">ABC transporter permease</fullName>
    </submittedName>
</protein>
<accession>A0ABV3P8M5</accession>
<comment type="similarity">
    <text evidence="7">Belongs to the binding-protein-dependent transport system permease family.</text>
</comment>
<gene>
    <name evidence="9" type="ORF">AB1207_14625</name>
</gene>
<keyword evidence="4 7" id="KW-0812">Transmembrane</keyword>
<evidence type="ECO:0000256" key="2">
    <source>
        <dbReference type="ARBA" id="ARBA00022448"/>
    </source>
</evidence>
<evidence type="ECO:0000259" key="8">
    <source>
        <dbReference type="PROSITE" id="PS50928"/>
    </source>
</evidence>
<dbReference type="CDD" id="cd06261">
    <property type="entry name" value="TM_PBP2"/>
    <property type="match status" value="1"/>
</dbReference>
<feature type="transmembrane region" description="Helical" evidence="7">
    <location>
        <begin position="20"/>
        <end position="37"/>
    </location>
</feature>
<feature type="transmembrane region" description="Helical" evidence="7">
    <location>
        <begin position="286"/>
        <end position="309"/>
    </location>
</feature>
<proteinExistence type="inferred from homology"/>
<reference evidence="9 10" key="1">
    <citation type="submission" date="2024-07" db="EMBL/GenBank/DDBJ databases">
        <authorList>
            <person name="Thanompreechachai J."/>
            <person name="Duangmal K."/>
        </authorList>
    </citation>
    <scope>NUCLEOTIDE SEQUENCE [LARGE SCALE GENOMIC DNA]</scope>
    <source>
        <strain evidence="9 10">KCTC 19886</strain>
    </source>
</reference>
<dbReference type="EMBL" id="JBFNQN010000009">
    <property type="protein sequence ID" value="MEW9265986.1"/>
    <property type="molecule type" value="Genomic_DNA"/>
</dbReference>
<dbReference type="Gene3D" id="1.10.3720.10">
    <property type="entry name" value="MetI-like"/>
    <property type="match status" value="1"/>
</dbReference>
<dbReference type="PANTHER" id="PTHR43163:SF6">
    <property type="entry name" value="DIPEPTIDE TRANSPORT SYSTEM PERMEASE PROTEIN DPPB-RELATED"/>
    <property type="match status" value="1"/>
</dbReference>
<feature type="domain" description="ABC transmembrane type-1" evidence="8">
    <location>
        <begin position="108"/>
        <end position="309"/>
    </location>
</feature>
<dbReference type="InterPro" id="IPR045621">
    <property type="entry name" value="BPD_transp_1_N"/>
</dbReference>
<keyword evidence="6 7" id="KW-0472">Membrane</keyword>
<keyword evidence="3" id="KW-1003">Cell membrane</keyword>
<dbReference type="PROSITE" id="PS50928">
    <property type="entry name" value="ABC_TM1"/>
    <property type="match status" value="1"/>
</dbReference>
<feature type="transmembrane region" description="Helical" evidence="7">
    <location>
        <begin position="112"/>
        <end position="136"/>
    </location>
</feature>
<dbReference type="Proteomes" id="UP001555826">
    <property type="component" value="Unassembled WGS sequence"/>
</dbReference>
<evidence type="ECO:0000256" key="1">
    <source>
        <dbReference type="ARBA" id="ARBA00004651"/>
    </source>
</evidence>
<evidence type="ECO:0000256" key="7">
    <source>
        <dbReference type="RuleBase" id="RU363032"/>
    </source>
</evidence>
<dbReference type="Pfam" id="PF00528">
    <property type="entry name" value="BPD_transp_1"/>
    <property type="match status" value="1"/>
</dbReference>
<keyword evidence="5 7" id="KW-1133">Transmembrane helix</keyword>
<name>A0ABV3P8M5_9ACTN</name>
<dbReference type="InterPro" id="IPR035906">
    <property type="entry name" value="MetI-like_sf"/>
</dbReference>
<evidence type="ECO:0000256" key="4">
    <source>
        <dbReference type="ARBA" id="ARBA00022692"/>
    </source>
</evidence>
<dbReference type="Pfam" id="PF19300">
    <property type="entry name" value="BPD_transp_1_N"/>
    <property type="match status" value="1"/>
</dbReference>
<keyword evidence="2 7" id="KW-0813">Transport</keyword>
<dbReference type="InterPro" id="IPR000515">
    <property type="entry name" value="MetI-like"/>
</dbReference>
<dbReference type="PANTHER" id="PTHR43163">
    <property type="entry name" value="DIPEPTIDE TRANSPORT SYSTEM PERMEASE PROTEIN DPPB-RELATED"/>
    <property type="match status" value="1"/>
</dbReference>
<comment type="subcellular location">
    <subcellularLocation>
        <location evidence="1 7">Cell membrane</location>
        <topology evidence="1 7">Multi-pass membrane protein</topology>
    </subcellularLocation>
</comment>
<evidence type="ECO:0000313" key="10">
    <source>
        <dbReference type="Proteomes" id="UP001555826"/>
    </source>
</evidence>
<feature type="transmembrane region" description="Helical" evidence="7">
    <location>
        <begin position="240"/>
        <end position="266"/>
    </location>
</feature>
<dbReference type="SUPFAM" id="SSF161098">
    <property type="entry name" value="MetI-like"/>
    <property type="match status" value="1"/>
</dbReference>
<keyword evidence="10" id="KW-1185">Reference proteome</keyword>
<evidence type="ECO:0000313" key="9">
    <source>
        <dbReference type="EMBL" id="MEW9265986.1"/>
    </source>
</evidence>
<dbReference type="RefSeq" id="WP_367639109.1">
    <property type="nucleotide sequence ID" value="NZ_JBFNQN010000009.1"/>
</dbReference>
<evidence type="ECO:0000256" key="3">
    <source>
        <dbReference type="ARBA" id="ARBA00022475"/>
    </source>
</evidence>
<organism evidence="9 10">
    <name type="scientific">Kineococcus endophyticus</name>
    <dbReference type="NCBI Taxonomy" id="1181883"/>
    <lineage>
        <taxon>Bacteria</taxon>
        <taxon>Bacillati</taxon>
        <taxon>Actinomycetota</taxon>
        <taxon>Actinomycetes</taxon>
        <taxon>Kineosporiales</taxon>
        <taxon>Kineosporiaceae</taxon>
        <taxon>Kineococcus</taxon>
    </lineage>
</organism>